<evidence type="ECO:0000313" key="2">
    <source>
        <dbReference type="Proteomes" id="UP000824082"/>
    </source>
</evidence>
<dbReference type="EMBL" id="DVMX01000076">
    <property type="protein sequence ID" value="HIU41673.1"/>
    <property type="molecule type" value="Genomic_DNA"/>
</dbReference>
<proteinExistence type="predicted"/>
<name>A0A9D1IQY6_9FIRM</name>
<comment type="caution">
    <text evidence="1">The sequence shown here is derived from an EMBL/GenBank/DDBJ whole genome shotgun (WGS) entry which is preliminary data.</text>
</comment>
<gene>
    <name evidence="1" type="ORF">IAD19_03885</name>
</gene>
<dbReference type="AlphaFoldDB" id="A0A9D1IQY6"/>
<reference evidence="1" key="2">
    <citation type="journal article" date="2021" name="PeerJ">
        <title>Extensive microbial diversity within the chicken gut microbiome revealed by metagenomics and culture.</title>
        <authorList>
            <person name="Gilroy R."/>
            <person name="Ravi A."/>
            <person name="Getino M."/>
            <person name="Pursley I."/>
            <person name="Horton D.L."/>
            <person name="Alikhan N.F."/>
            <person name="Baker D."/>
            <person name="Gharbi K."/>
            <person name="Hall N."/>
            <person name="Watson M."/>
            <person name="Adriaenssens E.M."/>
            <person name="Foster-Nyarko E."/>
            <person name="Jarju S."/>
            <person name="Secka A."/>
            <person name="Antonio M."/>
            <person name="Oren A."/>
            <person name="Chaudhuri R.R."/>
            <person name="La Ragione R."/>
            <person name="Hildebrand F."/>
            <person name="Pallen M.J."/>
        </authorList>
    </citation>
    <scope>NUCLEOTIDE SEQUENCE</scope>
    <source>
        <strain evidence="1">4509</strain>
    </source>
</reference>
<sequence>MGFSSWVGFNFIPLHTVEIRFGFRRFSPSGTKRQDSDVSHPILCGPGKAAILPCKIGLDVGVPADFKLALPIIIPYYPANFHEFFPKIPRFSALLPILPGCFDKGTAGSL</sequence>
<organism evidence="1 2">
    <name type="scientific">Candidatus Egerieicola faecale</name>
    <dbReference type="NCBI Taxonomy" id="2840774"/>
    <lineage>
        <taxon>Bacteria</taxon>
        <taxon>Bacillati</taxon>
        <taxon>Bacillota</taxon>
        <taxon>Clostridia</taxon>
        <taxon>Eubacteriales</taxon>
        <taxon>Oscillospiraceae</taxon>
        <taxon>Oscillospiraceae incertae sedis</taxon>
        <taxon>Candidatus Egerieicola</taxon>
    </lineage>
</organism>
<accession>A0A9D1IQY6</accession>
<evidence type="ECO:0000313" key="1">
    <source>
        <dbReference type="EMBL" id="HIU41673.1"/>
    </source>
</evidence>
<protein>
    <submittedName>
        <fullName evidence="1">Uncharacterized protein</fullName>
    </submittedName>
</protein>
<dbReference type="Proteomes" id="UP000824082">
    <property type="component" value="Unassembled WGS sequence"/>
</dbReference>
<reference evidence="1" key="1">
    <citation type="submission" date="2020-10" db="EMBL/GenBank/DDBJ databases">
        <authorList>
            <person name="Gilroy R."/>
        </authorList>
    </citation>
    <scope>NUCLEOTIDE SEQUENCE</scope>
    <source>
        <strain evidence="1">4509</strain>
    </source>
</reference>